<keyword evidence="1 2" id="KW-0193">Cuticle</keyword>
<dbReference type="EMBL" id="GEBQ01006883">
    <property type="protein sequence ID" value="JAT33094.1"/>
    <property type="molecule type" value="Transcribed_RNA"/>
</dbReference>
<dbReference type="InterPro" id="IPR051217">
    <property type="entry name" value="Insect_Cuticle_Struc_Prot"/>
</dbReference>
<reference evidence="4" key="1">
    <citation type="submission" date="2015-11" db="EMBL/GenBank/DDBJ databases">
        <title>De novo transcriptome assembly of four potential Pierce s Disease insect vectors from Arizona vineyards.</title>
        <authorList>
            <person name="Tassone E.E."/>
        </authorList>
    </citation>
    <scope>NUCLEOTIDE SEQUENCE</scope>
</reference>
<dbReference type="AlphaFoldDB" id="A0A1B6MB44"/>
<name>A0A1B6MB44_9HEMI</name>
<dbReference type="InterPro" id="IPR000618">
    <property type="entry name" value="Insect_cuticle"/>
</dbReference>
<dbReference type="PANTHER" id="PTHR12236">
    <property type="entry name" value="STRUCTURAL CONTITUENT OF CUTICLE"/>
    <property type="match status" value="1"/>
</dbReference>
<dbReference type="PANTHER" id="PTHR12236:SF95">
    <property type="entry name" value="CUTICULAR PROTEIN 76BD, ISOFORM C-RELATED"/>
    <property type="match status" value="1"/>
</dbReference>
<dbReference type="InterPro" id="IPR031311">
    <property type="entry name" value="CHIT_BIND_RR_consensus"/>
</dbReference>
<dbReference type="PRINTS" id="PR00947">
    <property type="entry name" value="CUTICLE"/>
</dbReference>
<sequence length="105" mass="11516">TMWLAQVMAFLLITSKITSSSAKSYSTENPKPYQFSYTVNNEENGDFKTHQEVNDGKEVRGMYSVGEPNGDLRVVTYTADSARGFQAKVQVHPAGSAAALRAYTS</sequence>
<feature type="signal peptide" evidence="3">
    <location>
        <begin position="1"/>
        <end position="22"/>
    </location>
</feature>
<keyword evidence="3" id="KW-0732">Signal</keyword>
<evidence type="ECO:0000256" key="1">
    <source>
        <dbReference type="ARBA" id="ARBA00022460"/>
    </source>
</evidence>
<feature type="chain" id="PRO_5008588053" evidence="3">
    <location>
        <begin position="23"/>
        <end position="105"/>
    </location>
</feature>
<feature type="non-terminal residue" evidence="4">
    <location>
        <position position="105"/>
    </location>
</feature>
<gene>
    <name evidence="4" type="ORF">g.5016</name>
</gene>
<feature type="non-terminal residue" evidence="4">
    <location>
        <position position="1"/>
    </location>
</feature>
<proteinExistence type="predicted"/>
<evidence type="ECO:0000256" key="2">
    <source>
        <dbReference type="PROSITE-ProRule" id="PRU00497"/>
    </source>
</evidence>
<protein>
    <submittedName>
        <fullName evidence="4">Uncharacterized protein</fullName>
    </submittedName>
</protein>
<dbReference type="PROSITE" id="PS00233">
    <property type="entry name" value="CHIT_BIND_RR_1"/>
    <property type="match status" value="1"/>
</dbReference>
<organism evidence="4">
    <name type="scientific">Graphocephala atropunctata</name>
    <dbReference type="NCBI Taxonomy" id="36148"/>
    <lineage>
        <taxon>Eukaryota</taxon>
        <taxon>Metazoa</taxon>
        <taxon>Ecdysozoa</taxon>
        <taxon>Arthropoda</taxon>
        <taxon>Hexapoda</taxon>
        <taxon>Insecta</taxon>
        <taxon>Pterygota</taxon>
        <taxon>Neoptera</taxon>
        <taxon>Paraneoptera</taxon>
        <taxon>Hemiptera</taxon>
        <taxon>Auchenorrhyncha</taxon>
        <taxon>Membracoidea</taxon>
        <taxon>Cicadellidae</taxon>
        <taxon>Cicadellinae</taxon>
        <taxon>Cicadellini</taxon>
        <taxon>Graphocephala</taxon>
    </lineage>
</organism>
<accession>A0A1B6MB44</accession>
<dbReference type="GO" id="GO:0042302">
    <property type="term" value="F:structural constituent of cuticle"/>
    <property type="evidence" value="ECO:0007669"/>
    <property type="project" value="UniProtKB-UniRule"/>
</dbReference>
<dbReference type="PROSITE" id="PS51155">
    <property type="entry name" value="CHIT_BIND_RR_2"/>
    <property type="match status" value="1"/>
</dbReference>
<dbReference type="GO" id="GO:0031012">
    <property type="term" value="C:extracellular matrix"/>
    <property type="evidence" value="ECO:0007669"/>
    <property type="project" value="TreeGrafter"/>
</dbReference>
<evidence type="ECO:0000313" key="4">
    <source>
        <dbReference type="EMBL" id="JAT33094.1"/>
    </source>
</evidence>
<dbReference type="GO" id="GO:0005615">
    <property type="term" value="C:extracellular space"/>
    <property type="evidence" value="ECO:0007669"/>
    <property type="project" value="TreeGrafter"/>
</dbReference>
<dbReference type="Pfam" id="PF00379">
    <property type="entry name" value="Chitin_bind_4"/>
    <property type="match status" value="1"/>
</dbReference>
<evidence type="ECO:0000256" key="3">
    <source>
        <dbReference type="SAM" id="SignalP"/>
    </source>
</evidence>